<keyword evidence="2" id="KW-0805">Transcription regulation</keyword>
<dbReference type="CDD" id="cd01104">
    <property type="entry name" value="HTH_MlrA-CarA"/>
    <property type="match status" value="1"/>
</dbReference>
<dbReference type="PANTHER" id="PTHR30204">
    <property type="entry name" value="REDOX-CYCLING DRUG-SENSING TRANSCRIPTIONAL ACTIVATOR SOXR"/>
    <property type="match status" value="1"/>
</dbReference>
<dbReference type="GO" id="GO:0003677">
    <property type="term" value="F:DNA binding"/>
    <property type="evidence" value="ECO:0007669"/>
    <property type="project" value="UniProtKB-KW"/>
</dbReference>
<proteinExistence type="predicted"/>
<dbReference type="Pfam" id="PF02607">
    <property type="entry name" value="B12-binding_2"/>
    <property type="match status" value="1"/>
</dbReference>
<evidence type="ECO:0000259" key="5">
    <source>
        <dbReference type="PROSITE" id="PS50937"/>
    </source>
</evidence>
<dbReference type="InterPro" id="IPR003759">
    <property type="entry name" value="Cbl-bd_cap"/>
</dbReference>
<keyword evidence="1" id="KW-0678">Repressor</keyword>
<feature type="domain" description="HTH merR-type" evidence="5">
    <location>
        <begin position="13"/>
        <end position="82"/>
    </location>
</feature>
<sequence>MHTNTFVYKYMSTYSISDLEQLSGIKAHTIRMWERRYRIIEPRRTPTNIRYYSDEELKKLLNVALLVQHGFKISLVSQMQPDDLNREVMALCRLNDSLEVHMDQLLSAMLAFDGRAFLSHLNGVIDHRGFEAMVESLLFPFLQRVDLLWQTGAIVSAHEQFVSNLVRQKMCEVIGGVPSLHLPNTARIVFFLTPGHESELQLLFYSLLARKSGLEVIYLGHAVSVDDLRRLHQTRPVDVFFTCFSKMMEPDDIAGLITPFEGEFQGMFWVAGDKVPDVLVFDRIQYRHITSGSSFRMVLSDLMLNMEF</sequence>
<evidence type="ECO:0000313" key="6">
    <source>
        <dbReference type="EMBL" id="PZX15181.1"/>
    </source>
</evidence>
<keyword evidence="7" id="KW-1185">Reference proteome</keyword>
<dbReference type="PANTHER" id="PTHR30204:SF69">
    <property type="entry name" value="MERR-FAMILY TRANSCRIPTIONAL REGULATOR"/>
    <property type="match status" value="1"/>
</dbReference>
<accession>A0A2W7N534</accession>
<dbReference type="SUPFAM" id="SSF46955">
    <property type="entry name" value="Putative DNA-binding domain"/>
    <property type="match status" value="1"/>
</dbReference>
<evidence type="ECO:0000256" key="3">
    <source>
        <dbReference type="ARBA" id="ARBA00023125"/>
    </source>
</evidence>
<dbReference type="InterPro" id="IPR009061">
    <property type="entry name" value="DNA-bd_dom_put_sf"/>
</dbReference>
<evidence type="ECO:0000256" key="1">
    <source>
        <dbReference type="ARBA" id="ARBA00022491"/>
    </source>
</evidence>
<dbReference type="SMART" id="SM00422">
    <property type="entry name" value="HTH_MERR"/>
    <property type="match status" value="1"/>
</dbReference>
<dbReference type="Gene3D" id="1.10.1660.10">
    <property type="match status" value="1"/>
</dbReference>
<dbReference type="Proteomes" id="UP000249239">
    <property type="component" value="Unassembled WGS sequence"/>
</dbReference>
<dbReference type="EMBL" id="QKZK01000017">
    <property type="protein sequence ID" value="PZX15181.1"/>
    <property type="molecule type" value="Genomic_DNA"/>
</dbReference>
<dbReference type="Pfam" id="PF13411">
    <property type="entry name" value="MerR_1"/>
    <property type="match status" value="1"/>
</dbReference>
<dbReference type="InterPro" id="IPR047057">
    <property type="entry name" value="MerR_fam"/>
</dbReference>
<keyword evidence="4" id="KW-0804">Transcription</keyword>
<dbReference type="Gene3D" id="1.10.1240.10">
    <property type="entry name" value="Methionine synthase domain"/>
    <property type="match status" value="1"/>
</dbReference>
<comment type="caution">
    <text evidence="6">The sequence shown here is derived from an EMBL/GenBank/DDBJ whole genome shotgun (WGS) entry which is preliminary data.</text>
</comment>
<gene>
    <name evidence="6" type="ORF">LX69_02269</name>
</gene>
<dbReference type="AlphaFoldDB" id="A0A2W7N534"/>
<reference evidence="6 7" key="1">
    <citation type="submission" date="2018-06" db="EMBL/GenBank/DDBJ databases">
        <title>Genomic Encyclopedia of Archaeal and Bacterial Type Strains, Phase II (KMG-II): from individual species to whole genera.</title>
        <authorList>
            <person name="Goeker M."/>
        </authorList>
    </citation>
    <scope>NUCLEOTIDE SEQUENCE [LARGE SCALE GENOMIC DNA]</scope>
    <source>
        <strain evidence="6 7">DSM 6779</strain>
    </source>
</reference>
<dbReference type="InterPro" id="IPR000551">
    <property type="entry name" value="MerR-type_HTH_dom"/>
</dbReference>
<protein>
    <submittedName>
        <fullName evidence="6">DNA-binding transcriptional MerR regulator</fullName>
    </submittedName>
</protein>
<dbReference type="InterPro" id="IPR036594">
    <property type="entry name" value="Meth_synthase_dom"/>
</dbReference>
<evidence type="ECO:0000256" key="2">
    <source>
        <dbReference type="ARBA" id="ARBA00023015"/>
    </source>
</evidence>
<organism evidence="6 7">
    <name type="scientific">Breznakibacter xylanolyticus</name>
    <dbReference type="NCBI Taxonomy" id="990"/>
    <lineage>
        <taxon>Bacteria</taxon>
        <taxon>Pseudomonadati</taxon>
        <taxon>Bacteroidota</taxon>
        <taxon>Bacteroidia</taxon>
        <taxon>Marinilabiliales</taxon>
        <taxon>Marinilabiliaceae</taxon>
        <taxon>Breznakibacter</taxon>
    </lineage>
</organism>
<dbReference type="GO" id="GO:0003700">
    <property type="term" value="F:DNA-binding transcription factor activity"/>
    <property type="evidence" value="ECO:0007669"/>
    <property type="project" value="InterPro"/>
</dbReference>
<dbReference type="Gene3D" id="3.40.50.280">
    <property type="entry name" value="Cobalamin-binding domain"/>
    <property type="match status" value="1"/>
</dbReference>
<evidence type="ECO:0000313" key="7">
    <source>
        <dbReference type="Proteomes" id="UP000249239"/>
    </source>
</evidence>
<evidence type="ECO:0000256" key="4">
    <source>
        <dbReference type="ARBA" id="ARBA00023163"/>
    </source>
</evidence>
<name>A0A2W7N534_9BACT</name>
<dbReference type="PROSITE" id="PS50937">
    <property type="entry name" value="HTH_MERR_2"/>
    <property type="match status" value="1"/>
</dbReference>
<keyword evidence="3 6" id="KW-0238">DNA-binding</keyword>